<keyword evidence="1" id="KW-1133">Transmembrane helix</keyword>
<keyword evidence="3" id="KW-1185">Reference proteome</keyword>
<accession>A0ABX3XBS8</accession>
<feature type="transmembrane region" description="Helical" evidence="1">
    <location>
        <begin position="140"/>
        <end position="162"/>
    </location>
</feature>
<comment type="caution">
    <text evidence="2">The sequence shown here is derived from an EMBL/GenBank/DDBJ whole genome shotgun (WGS) entry which is preliminary data.</text>
</comment>
<keyword evidence="1" id="KW-0472">Membrane</keyword>
<evidence type="ECO:0000313" key="2">
    <source>
        <dbReference type="EMBL" id="OSJ35716.1"/>
    </source>
</evidence>
<gene>
    <name evidence="2" type="ORF">BST63_01450</name>
</gene>
<organism evidence="2 3">
    <name type="scientific">Bradyrhizobium canariense</name>
    <dbReference type="NCBI Taxonomy" id="255045"/>
    <lineage>
        <taxon>Bacteria</taxon>
        <taxon>Pseudomonadati</taxon>
        <taxon>Pseudomonadota</taxon>
        <taxon>Alphaproteobacteria</taxon>
        <taxon>Hyphomicrobiales</taxon>
        <taxon>Nitrobacteraceae</taxon>
        <taxon>Bradyrhizobium</taxon>
    </lineage>
</organism>
<protein>
    <submittedName>
        <fullName evidence="2">Uncharacterized protein</fullName>
    </submittedName>
</protein>
<name>A0ABX3XBS8_9BRAD</name>
<sequence>MAALGVAGVAKRPNLFTSVAILAMLACSAKGMTSPSYGVSHGEMVLPFMFGVAIYLLRNMLPFSFPLFVLSLTLSLGLFYFRVISYLEAPFVAYSATYVGLLNPRRVLLVRGADYSYGIYIYAFPFQQAAFELLPGGTFWLLNIAYGVVSSGAAAYLSWTFVEKRVLEQRAAVLPRLAKFIEWLRLRFGLL</sequence>
<dbReference type="Proteomes" id="UP000193884">
    <property type="component" value="Unassembled WGS sequence"/>
</dbReference>
<evidence type="ECO:0000313" key="3">
    <source>
        <dbReference type="Proteomes" id="UP000193884"/>
    </source>
</evidence>
<evidence type="ECO:0000256" key="1">
    <source>
        <dbReference type="SAM" id="Phobius"/>
    </source>
</evidence>
<keyword evidence="1" id="KW-0812">Transmembrane</keyword>
<feature type="transmembrane region" description="Helical" evidence="1">
    <location>
        <begin position="64"/>
        <end position="84"/>
    </location>
</feature>
<reference evidence="2 3" key="1">
    <citation type="submission" date="2017-03" db="EMBL/GenBank/DDBJ databases">
        <title>Whole genome sequences of fourteen strains of Bradyrhizobium canariense and one strain of Bradyrhizobium japonicum isolated from Lupinus (Papilionoideae: Genisteae) species in Algeria.</title>
        <authorList>
            <person name="Crovadore J."/>
            <person name="Chekireb D."/>
            <person name="Brachmann A."/>
            <person name="Chablais R."/>
            <person name="Cochard B."/>
            <person name="Lefort F."/>
        </authorList>
    </citation>
    <scope>NUCLEOTIDE SEQUENCE [LARGE SCALE GENOMIC DNA]</scope>
    <source>
        <strain evidence="2 3">UBMAN05</strain>
    </source>
</reference>
<proteinExistence type="predicted"/>
<dbReference type="EMBL" id="NAFK01000103">
    <property type="protein sequence ID" value="OSJ35716.1"/>
    <property type="molecule type" value="Genomic_DNA"/>
</dbReference>